<feature type="transmembrane region" description="Helical" evidence="7">
    <location>
        <begin position="12"/>
        <end position="32"/>
    </location>
</feature>
<evidence type="ECO:0000256" key="2">
    <source>
        <dbReference type="ARBA" id="ARBA00012438"/>
    </source>
</evidence>
<feature type="domain" description="Histidine kinase" evidence="8">
    <location>
        <begin position="591"/>
        <end position="811"/>
    </location>
</feature>
<dbReference type="FunFam" id="3.30.565.10:FF:000006">
    <property type="entry name" value="Sensor histidine kinase WalK"/>
    <property type="match status" value="1"/>
</dbReference>
<feature type="transmembrane region" description="Helical" evidence="7">
    <location>
        <begin position="71"/>
        <end position="93"/>
    </location>
</feature>
<protein>
    <recommendedName>
        <fullName evidence="2">histidine kinase</fullName>
        <ecNumber evidence="2">2.7.13.3</ecNumber>
    </recommendedName>
</protein>
<feature type="transmembrane region" description="Helical" evidence="7">
    <location>
        <begin position="180"/>
        <end position="202"/>
    </location>
</feature>
<feature type="coiled-coil region" evidence="6">
    <location>
        <begin position="557"/>
        <end position="588"/>
    </location>
</feature>
<reference evidence="10 11" key="1">
    <citation type="submission" date="2019-03" db="EMBL/GenBank/DDBJ databases">
        <title>Genomic Encyclopedia of Type Strains, Phase IV (KMG-IV): sequencing the most valuable type-strain genomes for metagenomic binning, comparative biology and taxonomic classification.</title>
        <authorList>
            <person name="Goeker M."/>
        </authorList>
    </citation>
    <scope>NUCLEOTIDE SEQUENCE [LARGE SCALE GENOMIC DNA]</scope>
    <source>
        <strain evidence="10 11">DSM 21100</strain>
    </source>
</reference>
<comment type="caution">
    <text evidence="10">The sequence shown here is derived from an EMBL/GenBank/DDBJ whole genome shotgun (WGS) entry which is preliminary data.</text>
</comment>
<evidence type="ECO:0000259" key="9">
    <source>
        <dbReference type="PROSITE" id="PS50113"/>
    </source>
</evidence>
<dbReference type="EMBL" id="SMAD01000002">
    <property type="protein sequence ID" value="TCS89163.1"/>
    <property type="molecule type" value="Genomic_DNA"/>
</dbReference>
<dbReference type="SMART" id="SM00387">
    <property type="entry name" value="HATPase_c"/>
    <property type="match status" value="1"/>
</dbReference>
<keyword evidence="7" id="KW-1133">Transmembrane helix</keyword>
<gene>
    <name evidence="10" type="ORF">EDD80_102357</name>
</gene>
<dbReference type="InterPro" id="IPR005467">
    <property type="entry name" value="His_kinase_dom"/>
</dbReference>
<dbReference type="Gene3D" id="3.30.450.20">
    <property type="entry name" value="PAS domain"/>
    <property type="match status" value="2"/>
</dbReference>
<feature type="transmembrane region" description="Helical" evidence="7">
    <location>
        <begin position="105"/>
        <end position="129"/>
    </location>
</feature>
<dbReference type="PROSITE" id="PS50113">
    <property type="entry name" value="PAC"/>
    <property type="match status" value="1"/>
</dbReference>
<dbReference type="InterPro" id="IPR035965">
    <property type="entry name" value="PAS-like_dom_sf"/>
</dbReference>
<keyword evidence="4" id="KW-0808">Transferase</keyword>
<dbReference type="EC" id="2.7.13.3" evidence="2"/>
<dbReference type="Pfam" id="PF02518">
    <property type="entry name" value="HATPase_c"/>
    <property type="match status" value="1"/>
</dbReference>
<feature type="transmembrane region" description="Helical" evidence="7">
    <location>
        <begin position="149"/>
        <end position="168"/>
    </location>
</feature>
<dbReference type="CDD" id="cd00082">
    <property type="entry name" value="HisKA"/>
    <property type="match status" value="1"/>
</dbReference>
<comment type="catalytic activity">
    <reaction evidence="1">
        <text>ATP + protein L-histidine = ADP + protein N-phospho-L-histidine.</text>
        <dbReference type="EC" id="2.7.13.3"/>
    </reaction>
</comment>
<evidence type="ECO:0000256" key="5">
    <source>
        <dbReference type="ARBA" id="ARBA00022777"/>
    </source>
</evidence>
<dbReference type="InterPro" id="IPR013767">
    <property type="entry name" value="PAS_fold"/>
</dbReference>
<dbReference type="InterPro" id="IPR003594">
    <property type="entry name" value="HATPase_dom"/>
</dbReference>
<dbReference type="InterPro" id="IPR036890">
    <property type="entry name" value="HATPase_C_sf"/>
</dbReference>
<evidence type="ECO:0000313" key="10">
    <source>
        <dbReference type="EMBL" id="TCS89163.1"/>
    </source>
</evidence>
<keyword evidence="6" id="KW-0175">Coiled coil</keyword>
<keyword evidence="11" id="KW-1185">Reference proteome</keyword>
<dbReference type="Gene3D" id="3.30.565.10">
    <property type="entry name" value="Histidine kinase-like ATPase, C-terminal domain"/>
    <property type="match status" value="1"/>
</dbReference>
<dbReference type="Pfam" id="PF00989">
    <property type="entry name" value="PAS"/>
    <property type="match status" value="1"/>
</dbReference>
<organism evidence="10 11">
    <name type="scientific">Anseongella ginsenosidimutans</name>
    <dbReference type="NCBI Taxonomy" id="496056"/>
    <lineage>
        <taxon>Bacteria</taxon>
        <taxon>Pseudomonadati</taxon>
        <taxon>Bacteroidota</taxon>
        <taxon>Sphingobacteriia</taxon>
        <taxon>Sphingobacteriales</taxon>
        <taxon>Sphingobacteriaceae</taxon>
        <taxon>Anseongella</taxon>
    </lineage>
</organism>
<accession>A0A4V2UU57</accession>
<evidence type="ECO:0000256" key="4">
    <source>
        <dbReference type="ARBA" id="ARBA00022679"/>
    </source>
</evidence>
<proteinExistence type="predicted"/>
<sequence length="815" mass="93179">MVLTRFLEKQAYRLPWQFVALTLLACLLPLLLNLLGVDFGIVNLYPVFEQVGELVYESQQAIVHRFLRGNFIHVILELISIITALLTAILCFVEYGMKKDISTPIIGVALFCAGMLDVFHVLVSARLVSVGPDWSGNIDNFSWLISRCYHALILMMGTGIFLVSSQLRTRQETERKANTYILYISLIFVLLSALTINIIFRIDGVSELYNQNPRITQLLNNIPLVLYLVSAAFILPRFIRKYPSIFSQMLLLSLVPAIFAQLCMVYGSAANFDNYFNIAHYEKFVTYLIPFLGISLNYQQMHRTERLVIRNLNEEAAERKKAEDLVNGVLNSSISGIIAFRSIRNEEGKIIDFAIILANPSASRYVIGHYDMAPNRTVEGSRMSEIFSHNFKDGLFDKYVDVVENNSSFRLQHNSSAIAKWLYITGVRFQDGLVITFDDITERKLAEERIQHSESLYRSFAKNMPSSLIFLFDKELNCTLADGSAFDMLKLKREDFVGRKFADTFDKYYMKLLLPLFERTLEGEESSLEVKMRGMLFKVHNVPIRNTDGEIFAGMCVAQDITDVKNYEKELKQHIEELNNSNRELEQFAYVASHDLQEPLRKIRAFGDRLISKYMEAIGEDGRNYIERMQNASARMQKLIDDLLTFSRISRTQEPFEPVDLNKVVLEVLNDLEIAIESKGVQVHVDPLPVINARTGQIRQLFQNLISNAIKFSRDDLPPEIHINSQVPDPEKKSDKRIKITIRDNGIGFDEKYAEKIFVIFQRLHGKTEYEGTGIGLAICKRIIENHNGSITAYSHPGEGATFEITLPLKHDRNS</sequence>
<dbReference type="InterPro" id="IPR000700">
    <property type="entry name" value="PAS-assoc_C"/>
</dbReference>
<keyword evidence="3" id="KW-0597">Phosphoprotein</keyword>
<dbReference type="InterPro" id="IPR033425">
    <property type="entry name" value="MASE3"/>
</dbReference>
<dbReference type="Proteomes" id="UP000295807">
    <property type="component" value="Unassembled WGS sequence"/>
</dbReference>
<dbReference type="PROSITE" id="PS51257">
    <property type="entry name" value="PROKAR_LIPOPROTEIN"/>
    <property type="match status" value="1"/>
</dbReference>
<name>A0A4V2UU57_9SPHI</name>
<dbReference type="NCBIfam" id="TIGR00229">
    <property type="entry name" value="sensory_box"/>
    <property type="match status" value="1"/>
</dbReference>
<dbReference type="InterPro" id="IPR003661">
    <property type="entry name" value="HisK_dim/P_dom"/>
</dbReference>
<keyword evidence="7" id="KW-0472">Membrane</keyword>
<dbReference type="Gene3D" id="1.10.287.130">
    <property type="match status" value="1"/>
</dbReference>
<evidence type="ECO:0000313" key="11">
    <source>
        <dbReference type="Proteomes" id="UP000295807"/>
    </source>
</evidence>
<keyword evidence="7" id="KW-0812">Transmembrane</keyword>
<dbReference type="InterPro" id="IPR052162">
    <property type="entry name" value="Sensor_kinase/Photoreceptor"/>
</dbReference>
<evidence type="ECO:0000256" key="6">
    <source>
        <dbReference type="SAM" id="Coils"/>
    </source>
</evidence>
<dbReference type="PANTHER" id="PTHR43304:SF1">
    <property type="entry name" value="PAC DOMAIN-CONTAINING PROTEIN"/>
    <property type="match status" value="1"/>
</dbReference>
<dbReference type="Pfam" id="PF17159">
    <property type="entry name" value="MASE3"/>
    <property type="match status" value="1"/>
</dbReference>
<dbReference type="GO" id="GO:0006355">
    <property type="term" value="P:regulation of DNA-templated transcription"/>
    <property type="evidence" value="ECO:0007669"/>
    <property type="project" value="InterPro"/>
</dbReference>
<dbReference type="InterPro" id="IPR000014">
    <property type="entry name" value="PAS"/>
</dbReference>
<dbReference type="PROSITE" id="PS50109">
    <property type="entry name" value="HIS_KIN"/>
    <property type="match status" value="1"/>
</dbReference>
<dbReference type="GO" id="GO:0000155">
    <property type="term" value="F:phosphorelay sensor kinase activity"/>
    <property type="evidence" value="ECO:0007669"/>
    <property type="project" value="InterPro"/>
</dbReference>
<evidence type="ECO:0000259" key="8">
    <source>
        <dbReference type="PROSITE" id="PS50109"/>
    </source>
</evidence>
<dbReference type="AlphaFoldDB" id="A0A4V2UU57"/>
<dbReference type="SUPFAM" id="SSF47384">
    <property type="entry name" value="Homodimeric domain of signal transducing histidine kinase"/>
    <property type="match status" value="1"/>
</dbReference>
<dbReference type="SMART" id="SM00388">
    <property type="entry name" value="HisKA"/>
    <property type="match status" value="1"/>
</dbReference>
<dbReference type="InterPro" id="IPR036097">
    <property type="entry name" value="HisK_dim/P_sf"/>
</dbReference>
<evidence type="ECO:0000256" key="3">
    <source>
        <dbReference type="ARBA" id="ARBA00022553"/>
    </source>
</evidence>
<dbReference type="SUPFAM" id="SSF55785">
    <property type="entry name" value="PYP-like sensor domain (PAS domain)"/>
    <property type="match status" value="1"/>
</dbReference>
<dbReference type="Pfam" id="PF00512">
    <property type="entry name" value="HisKA"/>
    <property type="match status" value="1"/>
</dbReference>
<feature type="domain" description="PAC" evidence="9">
    <location>
        <begin position="522"/>
        <end position="573"/>
    </location>
</feature>
<dbReference type="SUPFAM" id="SSF55874">
    <property type="entry name" value="ATPase domain of HSP90 chaperone/DNA topoisomerase II/histidine kinase"/>
    <property type="match status" value="1"/>
</dbReference>
<dbReference type="PRINTS" id="PR00344">
    <property type="entry name" value="BCTRLSENSOR"/>
</dbReference>
<evidence type="ECO:0000256" key="7">
    <source>
        <dbReference type="SAM" id="Phobius"/>
    </source>
</evidence>
<feature type="transmembrane region" description="Helical" evidence="7">
    <location>
        <begin position="251"/>
        <end position="272"/>
    </location>
</feature>
<dbReference type="PANTHER" id="PTHR43304">
    <property type="entry name" value="PHYTOCHROME-LIKE PROTEIN CPH1"/>
    <property type="match status" value="1"/>
</dbReference>
<keyword evidence="5" id="KW-0418">Kinase</keyword>
<evidence type="ECO:0000256" key="1">
    <source>
        <dbReference type="ARBA" id="ARBA00000085"/>
    </source>
</evidence>
<feature type="transmembrane region" description="Helical" evidence="7">
    <location>
        <begin position="222"/>
        <end position="239"/>
    </location>
</feature>
<dbReference type="InterPro" id="IPR004358">
    <property type="entry name" value="Sig_transdc_His_kin-like_C"/>
</dbReference>